<keyword evidence="1" id="KW-0732">Signal</keyword>
<proteinExistence type="predicted"/>
<organism evidence="3 4">
    <name type="scientific">Lysinibacillus fusiformis</name>
    <dbReference type="NCBI Taxonomy" id="28031"/>
    <lineage>
        <taxon>Bacteria</taxon>
        <taxon>Bacillati</taxon>
        <taxon>Bacillota</taxon>
        <taxon>Bacilli</taxon>
        <taxon>Bacillales</taxon>
        <taxon>Bacillaceae</taxon>
        <taxon>Lysinibacillus</taxon>
    </lineage>
</organism>
<dbReference type="Gene3D" id="1.10.530.10">
    <property type="match status" value="1"/>
</dbReference>
<dbReference type="InterPro" id="IPR002901">
    <property type="entry name" value="MGlyc_endo_b_GlcNAc-like_dom"/>
</dbReference>
<dbReference type="RefSeq" id="WP_069483513.1">
    <property type="nucleotide sequence ID" value="NZ_KV766183.1"/>
</dbReference>
<protein>
    <recommendedName>
        <fullName evidence="2">Mannosyl-glycoprotein endo-beta-N-acetylglucosamidase-like domain-containing protein</fullName>
    </recommendedName>
</protein>
<evidence type="ECO:0000256" key="1">
    <source>
        <dbReference type="SAM" id="SignalP"/>
    </source>
</evidence>
<name>A0A1E4QYI7_9BACI</name>
<sequence>MKKALFAAGVGLSLTVLPASANPRVLEDYENKLALIAELEAKTEQLITVSERQLELAEHAYFEAFTSKFRLQENHVTFSSRLVLNRGKLLYSSKAVGYPSNNAYSLNLLTPSAVTTYELNQFLKGTNMAGLGATFVNAELETGVNAIFLTSLAIHESGWGNSAIARNKSNLFGYGAYDKSPYESAVHFSSIEDGVVFVANKLKANYLLTSGQYYAGPTLAGVNKRYSSDSKWGFKIATTMNQIDAFILANQNTGYEVK</sequence>
<dbReference type="SMART" id="SM00047">
    <property type="entry name" value="LYZ2"/>
    <property type="match status" value="1"/>
</dbReference>
<comment type="caution">
    <text evidence="3">The sequence shown here is derived from an EMBL/GenBank/DDBJ whole genome shotgun (WGS) entry which is preliminary data.</text>
</comment>
<dbReference type="AlphaFoldDB" id="A0A1E4QYI7"/>
<dbReference type="Proteomes" id="UP000094784">
    <property type="component" value="Unassembled WGS sequence"/>
</dbReference>
<evidence type="ECO:0000259" key="2">
    <source>
        <dbReference type="SMART" id="SM00047"/>
    </source>
</evidence>
<dbReference type="OrthoDB" id="9816557at2"/>
<accession>A0A1E4QYI7</accession>
<reference evidence="3 4" key="1">
    <citation type="submission" date="2016-09" db="EMBL/GenBank/DDBJ databases">
        <title>Draft genome sequence of the soil isolate, Lysinibacillus fusiformis M5, a potential hypoxanthine producer.</title>
        <authorList>
            <person name="Gallegos-Monterrosa R."/>
            <person name="Maroti G."/>
            <person name="Balint B."/>
            <person name="Kovacs A.T."/>
        </authorList>
    </citation>
    <scope>NUCLEOTIDE SEQUENCE [LARGE SCALE GENOMIC DNA]</scope>
    <source>
        <strain evidence="3 4">M5</strain>
    </source>
</reference>
<dbReference type="GO" id="GO:0004040">
    <property type="term" value="F:amidase activity"/>
    <property type="evidence" value="ECO:0007669"/>
    <property type="project" value="InterPro"/>
</dbReference>
<dbReference type="Pfam" id="PF01832">
    <property type="entry name" value="Glucosaminidase"/>
    <property type="match status" value="1"/>
</dbReference>
<feature type="signal peptide" evidence="1">
    <location>
        <begin position="1"/>
        <end position="21"/>
    </location>
</feature>
<dbReference type="EMBL" id="MECQ01000008">
    <property type="protein sequence ID" value="ODV53271.1"/>
    <property type="molecule type" value="Genomic_DNA"/>
</dbReference>
<evidence type="ECO:0000313" key="4">
    <source>
        <dbReference type="Proteomes" id="UP000094784"/>
    </source>
</evidence>
<evidence type="ECO:0000313" key="3">
    <source>
        <dbReference type="EMBL" id="ODV53271.1"/>
    </source>
</evidence>
<gene>
    <name evidence="3" type="ORF">BG258_23500</name>
</gene>
<feature type="domain" description="Mannosyl-glycoprotein endo-beta-N-acetylglucosamidase-like" evidence="2">
    <location>
        <begin position="121"/>
        <end position="247"/>
    </location>
</feature>
<feature type="chain" id="PRO_5009161905" description="Mannosyl-glycoprotein endo-beta-N-acetylglucosamidase-like domain-containing protein" evidence="1">
    <location>
        <begin position="22"/>
        <end position="258"/>
    </location>
</feature>